<reference evidence="2" key="1">
    <citation type="journal article" date="2019" name="Int. J. Syst. Evol. Microbiol.">
        <title>The Global Catalogue of Microorganisms (GCM) 10K type strain sequencing project: providing services to taxonomists for standard genome sequencing and annotation.</title>
        <authorList>
            <consortium name="The Broad Institute Genomics Platform"/>
            <consortium name="The Broad Institute Genome Sequencing Center for Infectious Disease"/>
            <person name="Wu L."/>
            <person name="Ma J."/>
        </authorList>
    </citation>
    <scope>NUCLEOTIDE SEQUENCE [LARGE SCALE GENOMIC DNA]</scope>
    <source>
        <strain evidence="2">JCM 9651</strain>
    </source>
</reference>
<evidence type="ECO:0000313" key="1">
    <source>
        <dbReference type="EMBL" id="GAA3378540.1"/>
    </source>
</evidence>
<proteinExistence type="predicted"/>
<keyword evidence="2" id="KW-1185">Reference proteome</keyword>
<gene>
    <name evidence="1" type="ORF">GCM10020367_58450</name>
</gene>
<dbReference type="Proteomes" id="UP001499990">
    <property type="component" value="Unassembled WGS sequence"/>
</dbReference>
<accession>A0ABP6SK94</accession>
<dbReference type="RefSeq" id="WP_345043157.1">
    <property type="nucleotide sequence ID" value="NZ_BAAAYL010000001.1"/>
</dbReference>
<protein>
    <submittedName>
        <fullName evidence="1">Uncharacterized protein</fullName>
    </submittedName>
</protein>
<dbReference type="EMBL" id="BAAAYL010000001">
    <property type="protein sequence ID" value="GAA3378540.1"/>
    <property type="molecule type" value="Genomic_DNA"/>
</dbReference>
<dbReference type="Gene3D" id="3.30.470.30">
    <property type="entry name" value="DNA ligase/mRNA capping enzyme"/>
    <property type="match status" value="1"/>
</dbReference>
<comment type="caution">
    <text evidence="1">The sequence shown here is derived from an EMBL/GenBank/DDBJ whole genome shotgun (WGS) entry which is preliminary data.</text>
</comment>
<name>A0ABP6SK94_9ACTN</name>
<evidence type="ECO:0000313" key="2">
    <source>
        <dbReference type="Proteomes" id="UP001499990"/>
    </source>
</evidence>
<organism evidence="1 2">
    <name type="scientific">Streptomyces sannanensis</name>
    <dbReference type="NCBI Taxonomy" id="285536"/>
    <lineage>
        <taxon>Bacteria</taxon>
        <taxon>Bacillati</taxon>
        <taxon>Actinomycetota</taxon>
        <taxon>Actinomycetes</taxon>
        <taxon>Kitasatosporales</taxon>
        <taxon>Streptomycetaceae</taxon>
        <taxon>Streptomyces</taxon>
    </lineage>
</organism>
<sequence length="54" mass="6588">MRHAEREEHFQFERANEIRIQHGATVFRNPRNGTSGTLRAKVCRSKSHQRWWQR</sequence>
<dbReference type="SUPFAM" id="SSF56091">
    <property type="entry name" value="DNA ligase/mRNA capping enzyme, catalytic domain"/>
    <property type="match status" value="1"/>
</dbReference>